<protein>
    <submittedName>
        <fullName evidence="1">Uncharacterized protein</fullName>
    </submittedName>
</protein>
<evidence type="ECO:0000313" key="2">
    <source>
        <dbReference type="Proteomes" id="UP000281553"/>
    </source>
</evidence>
<sequence>MHAITRQLAGFSVLLGPPLTVDYDLVIDWIALVLPQTPGVDRLYQISYVCRIQSQETVFAKQQETEEEKERVHQIVLKLNVGGASTGPFKVVRRQGLRQGMNHAELLADKYSQLDVFYGLFLQRPLYGQLRVNLFHTEGVCGPTFTLFDYPFSVVFPVEALQSLEGWHQPGAPPAVRIYASFFKIPGCNLRQNGRSSAMLAALSTMNGTAALDNEFAIFIGPPMTGDCGLVSDWISLGDQGDSQDFDLYEISYLCRWNNGFFANELSVLLAKGEYKNFEVIDVYRLWPGRTNFSVFRLENEIYDGSNAPL</sequence>
<dbReference type="Proteomes" id="UP000281553">
    <property type="component" value="Unassembled WGS sequence"/>
</dbReference>
<reference evidence="1 2" key="1">
    <citation type="submission" date="2018-11" db="EMBL/GenBank/DDBJ databases">
        <authorList>
            <consortium name="Pathogen Informatics"/>
        </authorList>
    </citation>
    <scope>NUCLEOTIDE SEQUENCE [LARGE SCALE GENOMIC DNA]</scope>
</reference>
<name>A0A3P7ML36_DIBLA</name>
<dbReference type="AlphaFoldDB" id="A0A3P7ML36"/>
<organism evidence="1 2">
    <name type="scientific">Dibothriocephalus latus</name>
    <name type="common">Fish tapeworm</name>
    <name type="synonym">Diphyllobothrium latum</name>
    <dbReference type="NCBI Taxonomy" id="60516"/>
    <lineage>
        <taxon>Eukaryota</taxon>
        <taxon>Metazoa</taxon>
        <taxon>Spiralia</taxon>
        <taxon>Lophotrochozoa</taxon>
        <taxon>Platyhelminthes</taxon>
        <taxon>Cestoda</taxon>
        <taxon>Eucestoda</taxon>
        <taxon>Diphyllobothriidea</taxon>
        <taxon>Diphyllobothriidae</taxon>
        <taxon>Dibothriocephalus</taxon>
    </lineage>
</organism>
<evidence type="ECO:0000313" key="1">
    <source>
        <dbReference type="EMBL" id="VDN24323.1"/>
    </source>
</evidence>
<proteinExistence type="predicted"/>
<keyword evidence="2" id="KW-1185">Reference proteome</keyword>
<gene>
    <name evidence="1" type="ORF">DILT_LOCUS14412</name>
</gene>
<accession>A0A3P7ML36</accession>
<dbReference type="EMBL" id="UYRU01074166">
    <property type="protein sequence ID" value="VDN24323.1"/>
    <property type="molecule type" value="Genomic_DNA"/>
</dbReference>